<name>A0A3R9QK11_9BACT</name>
<accession>A0A3R9QK11</accession>
<sequence>MIRKIEMERFTVTSSKPFDVVVAGIKASVGHPNMASLWQAVQRATTGTELDAAIQPTLGKTGLMQFVEFDHGMVIRKGTEHRTSKMVRMVIGNPLIMKEMAKRVPDAGSYAPVTVLVDERVDGVHISYDRMASLLAPYGDENALSVARDLDAKVEDVLRQAV</sequence>
<dbReference type="SUPFAM" id="SSF103247">
    <property type="entry name" value="TT1751-like"/>
    <property type="match status" value="1"/>
</dbReference>
<keyword evidence="2" id="KW-1185">Reference proteome</keyword>
<dbReference type="OrthoDB" id="121208at2"/>
<dbReference type="CDD" id="cd14797">
    <property type="entry name" value="DUF302"/>
    <property type="match status" value="1"/>
</dbReference>
<reference evidence="1 2" key="1">
    <citation type="submission" date="2018-12" db="EMBL/GenBank/DDBJ databases">
        <title>Sequencing of bacterial isolates from soil warming experiment in Harvard Forest, Massachusetts, USA.</title>
        <authorList>
            <person name="Deangelis K."/>
        </authorList>
    </citation>
    <scope>NUCLEOTIDE SEQUENCE [LARGE SCALE GENOMIC DNA]</scope>
    <source>
        <strain evidence="1 2">EB153</strain>
    </source>
</reference>
<comment type="caution">
    <text evidence="1">The sequence shown here is derived from an EMBL/GenBank/DDBJ whole genome shotgun (WGS) entry which is preliminary data.</text>
</comment>
<dbReference type="EMBL" id="RSDW01000001">
    <property type="protein sequence ID" value="RSL18377.1"/>
    <property type="molecule type" value="Genomic_DNA"/>
</dbReference>
<dbReference type="AlphaFoldDB" id="A0A3R9QK11"/>
<protein>
    <submittedName>
        <fullName evidence="1">Uncharacterized protein (DUF302 family)</fullName>
    </submittedName>
</protein>
<dbReference type="InterPro" id="IPR035923">
    <property type="entry name" value="TT1751-like_sf"/>
</dbReference>
<dbReference type="InterPro" id="IPR005180">
    <property type="entry name" value="DUF302"/>
</dbReference>
<gene>
    <name evidence="1" type="ORF">EDE15_3945</name>
</gene>
<organism evidence="1 2">
    <name type="scientific">Edaphobacter aggregans</name>
    <dbReference type="NCBI Taxonomy" id="570835"/>
    <lineage>
        <taxon>Bacteria</taxon>
        <taxon>Pseudomonadati</taxon>
        <taxon>Acidobacteriota</taxon>
        <taxon>Terriglobia</taxon>
        <taxon>Terriglobales</taxon>
        <taxon>Acidobacteriaceae</taxon>
        <taxon>Edaphobacter</taxon>
    </lineage>
</organism>
<proteinExistence type="predicted"/>
<evidence type="ECO:0000313" key="1">
    <source>
        <dbReference type="EMBL" id="RSL18377.1"/>
    </source>
</evidence>
<dbReference type="Gene3D" id="3.30.310.70">
    <property type="entry name" value="TT1751-like domain"/>
    <property type="match status" value="1"/>
</dbReference>
<dbReference type="Proteomes" id="UP000269669">
    <property type="component" value="Unassembled WGS sequence"/>
</dbReference>
<evidence type="ECO:0000313" key="2">
    <source>
        <dbReference type="Proteomes" id="UP000269669"/>
    </source>
</evidence>